<proteinExistence type="predicted"/>
<organism evidence="1 2">
    <name type="scientific">Ralstonia holmesii</name>
    <dbReference type="NCBI Taxonomy" id="3058602"/>
    <lineage>
        <taxon>Bacteria</taxon>
        <taxon>Pseudomonadati</taxon>
        <taxon>Pseudomonadota</taxon>
        <taxon>Betaproteobacteria</taxon>
        <taxon>Burkholderiales</taxon>
        <taxon>Burkholderiaceae</taxon>
        <taxon>Ralstonia</taxon>
    </lineage>
</organism>
<accession>A0ABC8QGD4</accession>
<comment type="caution">
    <text evidence="1">The sequence shown here is derived from an EMBL/GenBank/DDBJ whole genome shotgun (WGS) entry which is preliminary data.</text>
</comment>
<sequence length="157" mass="17307">MSQNLISFQPSATDLTAIDSALKTLEEKLVGLIGLSVEQRSTLMKMGDKSEAFCRQAVELLSNNPGVLPANFNLQEMRRDLVGFDTLRPRLARVEKLLERMQDSQLAMGSDLMTAALEGYTYLKVAGKGEGLESARRTLSARFSRGPRKKVEEVAGE</sequence>
<dbReference type="EMBL" id="CATZAT010000011">
    <property type="protein sequence ID" value="CAJ0801740.1"/>
    <property type="molecule type" value="Genomic_DNA"/>
</dbReference>
<keyword evidence="2" id="KW-1185">Reference proteome</keyword>
<evidence type="ECO:0000313" key="1">
    <source>
        <dbReference type="EMBL" id="CAJ0801740.1"/>
    </source>
</evidence>
<gene>
    <name evidence="1" type="ORF">LMG18096_04025</name>
</gene>
<dbReference type="AlphaFoldDB" id="A0ABC8QGD4"/>
<reference evidence="1 2" key="1">
    <citation type="submission" date="2023-07" db="EMBL/GenBank/DDBJ databases">
        <authorList>
            <person name="Peeters C."/>
        </authorList>
    </citation>
    <scope>NUCLEOTIDE SEQUENCE [LARGE SCALE GENOMIC DNA]</scope>
    <source>
        <strain evidence="1 2">LMG 18096</strain>
    </source>
</reference>
<evidence type="ECO:0000313" key="2">
    <source>
        <dbReference type="Proteomes" id="UP001189663"/>
    </source>
</evidence>
<name>A0ABC8QGD4_9RALS</name>
<dbReference type="RefSeq" id="WP_316684506.1">
    <property type="nucleotide sequence ID" value="NZ_CATZAT010000011.1"/>
</dbReference>
<protein>
    <submittedName>
        <fullName evidence="1">Uncharacterized protein</fullName>
    </submittedName>
</protein>
<dbReference type="Proteomes" id="UP001189663">
    <property type="component" value="Unassembled WGS sequence"/>
</dbReference>